<dbReference type="Pfam" id="PF06289">
    <property type="entry name" value="FlbD"/>
    <property type="match status" value="1"/>
</dbReference>
<organism evidence="1">
    <name type="scientific">Uncultured Desulfatiglans sp</name>
    <dbReference type="NCBI Taxonomy" id="1748965"/>
    <lineage>
        <taxon>Bacteria</taxon>
        <taxon>Pseudomonadati</taxon>
        <taxon>Thermodesulfobacteriota</taxon>
        <taxon>Desulfobacteria</taxon>
        <taxon>Desulfatiglandales</taxon>
        <taxon>Desulfatiglandaceae</taxon>
        <taxon>Desulfatiglans</taxon>
        <taxon>environmental samples</taxon>
    </lineage>
</organism>
<keyword evidence="1" id="KW-0282">Flagellum</keyword>
<keyword evidence="1" id="KW-0966">Cell projection</keyword>
<dbReference type="InterPro" id="IPR009384">
    <property type="entry name" value="SwrD-like"/>
</dbReference>
<dbReference type="EMBL" id="UPXX01000024">
    <property type="protein sequence ID" value="VBB43613.1"/>
    <property type="molecule type" value="Genomic_DNA"/>
</dbReference>
<protein>
    <submittedName>
        <fullName evidence="1">Flagellar FlbD family protein (Modular protein)</fullName>
    </submittedName>
</protein>
<keyword evidence="1" id="KW-0969">Cilium</keyword>
<gene>
    <name evidence="1" type="ORF">TRIP_B300003</name>
</gene>
<proteinExistence type="predicted"/>
<name>A0A653A6G9_UNCDX</name>
<evidence type="ECO:0000313" key="1">
    <source>
        <dbReference type="EMBL" id="VBB43613.1"/>
    </source>
</evidence>
<dbReference type="AlphaFoldDB" id="A0A653A6G9"/>
<sequence>MIEVVLLDNSKMWLNPLHIFSIRSKPDTVITFTTKQTLTVRDSVQELCRKIDDYFRFINLGQGVSVEQDTEESTKPSLIKQTV</sequence>
<reference evidence="1" key="1">
    <citation type="submission" date="2018-07" db="EMBL/GenBank/DDBJ databases">
        <authorList>
            <consortium name="Genoscope - CEA"/>
            <person name="William W."/>
        </authorList>
    </citation>
    <scope>NUCLEOTIDE SEQUENCE</scope>
    <source>
        <strain evidence="1">IK1</strain>
    </source>
</reference>
<accession>A0A653A6G9</accession>